<gene>
    <name evidence="2" type="ORF">SAMN05421806_107308</name>
</gene>
<dbReference type="RefSeq" id="WP_093612101.1">
    <property type="nucleotide sequence ID" value="NZ_FNFF01000007.1"/>
</dbReference>
<evidence type="ECO:0000313" key="3">
    <source>
        <dbReference type="Proteomes" id="UP000199155"/>
    </source>
</evidence>
<proteinExistence type="predicted"/>
<name>A0A1G9BY82_9ACTN</name>
<evidence type="ECO:0008006" key="4">
    <source>
        <dbReference type="Google" id="ProtNLM"/>
    </source>
</evidence>
<feature type="region of interest" description="Disordered" evidence="1">
    <location>
        <begin position="126"/>
        <end position="146"/>
    </location>
</feature>
<reference evidence="2 3" key="1">
    <citation type="submission" date="2016-10" db="EMBL/GenBank/DDBJ databases">
        <authorList>
            <person name="de Groot N.N."/>
        </authorList>
    </citation>
    <scope>NUCLEOTIDE SEQUENCE [LARGE SCALE GENOMIC DNA]</scope>
    <source>
        <strain evidence="2 3">CGMCC 4.5727</strain>
    </source>
</reference>
<keyword evidence="3" id="KW-1185">Reference proteome</keyword>
<feature type="region of interest" description="Disordered" evidence="1">
    <location>
        <begin position="177"/>
        <end position="199"/>
    </location>
</feature>
<dbReference type="AlphaFoldDB" id="A0A1G9BY82"/>
<protein>
    <recommendedName>
        <fullName evidence="4">Small secreted protein</fullName>
    </recommendedName>
</protein>
<evidence type="ECO:0000256" key="1">
    <source>
        <dbReference type="SAM" id="MobiDB-lite"/>
    </source>
</evidence>
<dbReference type="STRING" id="417292.SAMN05421806_107308"/>
<dbReference type="OrthoDB" id="4350650at2"/>
<sequence>MEGTNPVNKKLAAALSGGAVLVMALSGCSSDDGNKELDNWAKSLCGQIKPQLEKSVKAQQAIISTAADGNREEIKKVDSASFQASADAYTAIAAALEKAGPPPVDDGKKIQTDTVKELEKASKAYEDLKKQSDEMDAKDDSPEGVKKFSDDLKKIADELGKIQDEGADALQSLTEGEVGEAIGKQPDCKVESASPSAAN</sequence>
<organism evidence="2 3">
    <name type="scientific">Streptomyces indicus</name>
    <dbReference type="NCBI Taxonomy" id="417292"/>
    <lineage>
        <taxon>Bacteria</taxon>
        <taxon>Bacillati</taxon>
        <taxon>Actinomycetota</taxon>
        <taxon>Actinomycetes</taxon>
        <taxon>Kitasatosporales</taxon>
        <taxon>Streptomycetaceae</taxon>
        <taxon>Streptomyces</taxon>
    </lineage>
</organism>
<evidence type="ECO:0000313" key="2">
    <source>
        <dbReference type="EMBL" id="SDK44399.1"/>
    </source>
</evidence>
<dbReference type="Proteomes" id="UP000199155">
    <property type="component" value="Unassembled WGS sequence"/>
</dbReference>
<dbReference type="EMBL" id="FNFF01000007">
    <property type="protein sequence ID" value="SDK44399.1"/>
    <property type="molecule type" value="Genomic_DNA"/>
</dbReference>
<accession>A0A1G9BY82</accession>